<dbReference type="PANTHER" id="PTHR43148">
    <property type="entry name" value="GLYCERALDEHYDE-3-PHOSPHATE DEHYDROGENASE 2"/>
    <property type="match status" value="1"/>
</dbReference>
<dbReference type="InterPro" id="IPR020829">
    <property type="entry name" value="GlycerAld_3-P_DH_cat"/>
</dbReference>
<dbReference type="Gene3D" id="3.40.50.720">
    <property type="entry name" value="NAD(P)-binding Rossmann-like Domain"/>
    <property type="match status" value="1"/>
</dbReference>
<dbReference type="FunCoup" id="A0A402D1X1">
    <property type="interactions" value="460"/>
</dbReference>
<dbReference type="Proteomes" id="UP000287394">
    <property type="component" value="Chromosome"/>
</dbReference>
<evidence type="ECO:0000256" key="3">
    <source>
        <dbReference type="RuleBase" id="RU000397"/>
    </source>
</evidence>
<dbReference type="KEGG" id="ccot:CCAX7_21400"/>
<dbReference type="PROSITE" id="PS00071">
    <property type="entry name" value="GAPDH"/>
    <property type="match status" value="1"/>
</dbReference>
<organism evidence="5 6">
    <name type="scientific">Capsulimonas corticalis</name>
    <dbReference type="NCBI Taxonomy" id="2219043"/>
    <lineage>
        <taxon>Bacteria</taxon>
        <taxon>Bacillati</taxon>
        <taxon>Armatimonadota</taxon>
        <taxon>Armatimonadia</taxon>
        <taxon>Capsulimonadales</taxon>
        <taxon>Capsulimonadaceae</taxon>
        <taxon>Capsulimonas</taxon>
    </lineage>
</organism>
<accession>A0A402D1X1</accession>
<dbReference type="Pfam" id="PF00044">
    <property type="entry name" value="Gp_dh_N"/>
    <property type="match status" value="1"/>
</dbReference>
<dbReference type="RefSeq" id="WP_119323544.1">
    <property type="nucleotide sequence ID" value="NZ_AP025739.1"/>
</dbReference>
<comment type="similarity">
    <text evidence="1 3">Belongs to the glyceraldehyde-3-phosphate dehydrogenase family.</text>
</comment>
<dbReference type="InterPro" id="IPR036291">
    <property type="entry name" value="NAD(P)-bd_dom_sf"/>
</dbReference>
<dbReference type="InterPro" id="IPR006424">
    <property type="entry name" value="Glyceraldehyde-3-P_DH_1"/>
</dbReference>
<reference evidence="5 6" key="1">
    <citation type="journal article" date="2019" name="Int. J. Syst. Evol. Microbiol.">
        <title>Capsulimonas corticalis gen. nov., sp. nov., an aerobic capsulated bacterium, of a novel bacterial order, Capsulimonadales ord. nov., of the class Armatimonadia of the phylum Armatimonadetes.</title>
        <authorList>
            <person name="Li J."/>
            <person name="Kudo C."/>
            <person name="Tonouchi A."/>
        </authorList>
    </citation>
    <scope>NUCLEOTIDE SEQUENCE [LARGE SCALE GENOMIC DNA]</scope>
    <source>
        <strain evidence="5 6">AX-7</strain>
    </source>
</reference>
<dbReference type="GO" id="GO:0051287">
    <property type="term" value="F:NAD binding"/>
    <property type="evidence" value="ECO:0007669"/>
    <property type="project" value="InterPro"/>
</dbReference>
<dbReference type="GO" id="GO:0050661">
    <property type="term" value="F:NADP binding"/>
    <property type="evidence" value="ECO:0007669"/>
    <property type="project" value="InterPro"/>
</dbReference>
<dbReference type="FunFam" id="3.40.50.720:FF:000001">
    <property type="entry name" value="Glyceraldehyde-3-phosphate dehydrogenase"/>
    <property type="match status" value="1"/>
</dbReference>
<dbReference type="PIRSF" id="PIRSF000149">
    <property type="entry name" value="GAP_DH"/>
    <property type="match status" value="1"/>
</dbReference>
<dbReference type="SUPFAM" id="SSF51735">
    <property type="entry name" value="NAD(P)-binding Rossmann-fold domains"/>
    <property type="match status" value="1"/>
</dbReference>
<evidence type="ECO:0000313" key="6">
    <source>
        <dbReference type="Proteomes" id="UP000287394"/>
    </source>
</evidence>
<dbReference type="Gene3D" id="3.30.360.10">
    <property type="entry name" value="Dihydrodipicolinate Reductase, domain 2"/>
    <property type="match status" value="1"/>
</dbReference>
<evidence type="ECO:0000256" key="4">
    <source>
        <dbReference type="RuleBase" id="RU361160"/>
    </source>
</evidence>
<evidence type="ECO:0000313" key="5">
    <source>
        <dbReference type="EMBL" id="BDI30089.1"/>
    </source>
</evidence>
<name>A0A402D1X1_9BACT</name>
<dbReference type="SUPFAM" id="SSF55347">
    <property type="entry name" value="Glyceraldehyde-3-phosphate dehydrogenase-like, C-terminal domain"/>
    <property type="match status" value="1"/>
</dbReference>
<dbReference type="InterPro" id="IPR020828">
    <property type="entry name" value="GlycerAld_3-P_DH_NAD(P)-bd"/>
</dbReference>
<dbReference type="PRINTS" id="PR00078">
    <property type="entry name" value="G3PDHDRGNASE"/>
</dbReference>
<dbReference type="Pfam" id="PF02800">
    <property type="entry name" value="Gp_dh_C"/>
    <property type="match status" value="1"/>
</dbReference>
<evidence type="ECO:0000256" key="2">
    <source>
        <dbReference type="ARBA" id="ARBA00023002"/>
    </source>
</evidence>
<keyword evidence="2 4" id="KW-0560">Oxidoreductase</keyword>
<protein>
    <recommendedName>
        <fullName evidence="4">Glyceraldehyde-3-phosphate dehydrogenase</fullName>
        <ecNumber evidence="4">1.2.1.-</ecNumber>
    </recommendedName>
</protein>
<dbReference type="AlphaFoldDB" id="A0A402D1X1"/>
<dbReference type="CDD" id="cd18126">
    <property type="entry name" value="GAPDH_I_C"/>
    <property type="match status" value="1"/>
</dbReference>
<proteinExistence type="inferred from homology"/>
<dbReference type="FunFam" id="3.30.360.10:FF:000002">
    <property type="entry name" value="Glyceraldehyde-3-phosphate dehydrogenase"/>
    <property type="match status" value="1"/>
</dbReference>
<sequence length="336" mass="35680">MATRVGINGFGRIGRLSFRTIAEKYAGDIEIVAINDLTDAKTNAFLLQHDSNYGSFPGTVVSDNKGLIVNGKKINVYAEREPGAIPWDNDGVDIVLEATGVFTDANKASAHLERGVKKVIIGAPAKNEDITLVLGVNHDAYDPAKHRIISNASCTTNGLAPVAKVLHDNFGVEKGLLTAIHAYTNSQATVDTAAKDLRDARAAQNVVPSSTGAAKAVGLVIPDLQGKFTGMSFRVPVPTVSAVDFTALLSREVTVAEINEAHKAAAESGPLAGILQYTEEPLVSTDLKGSPYSSIFSAVDTIGLGNFVKVVAWYDNEWGYSVRIADLIQFLSKKGL</sequence>
<dbReference type="GO" id="GO:0006006">
    <property type="term" value="P:glucose metabolic process"/>
    <property type="evidence" value="ECO:0007669"/>
    <property type="project" value="InterPro"/>
</dbReference>
<dbReference type="SMART" id="SM00846">
    <property type="entry name" value="Gp_dh_N"/>
    <property type="match status" value="1"/>
</dbReference>
<dbReference type="OrthoDB" id="9803304at2"/>
<dbReference type="GO" id="GO:0016620">
    <property type="term" value="F:oxidoreductase activity, acting on the aldehyde or oxo group of donors, NAD or NADP as acceptor"/>
    <property type="evidence" value="ECO:0007669"/>
    <property type="project" value="InterPro"/>
</dbReference>
<dbReference type="CDD" id="cd05214">
    <property type="entry name" value="GAPDH_I_N"/>
    <property type="match status" value="1"/>
</dbReference>
<dbReference type="InterPro" id="IPR020831">
    <property type="entry name" value="GlycerAld/Erythrose_P_DH"/>
</dbReference>
<dbReference type="EC" id="1.2.1.-" evidence="4"/>
<dbReference type="InterPro" id="IPR020830">
    <property type="entry name" value="GlycerAld_3-P_DH_AS"/>
</dbReference>
<keyword evidence="6" id="KW-1185">Reference proteome</keyword>
<gene>
    <name evidence="5" type="ORF">CCAX7_21400</name>
</gene>
<dbReference type="EMBL" id="AP025739">
    <property type="protein sequence ID" value="BDI30089.1"/>
    <property type="molecule type" value="Genomic_DNA"/>
</dbReference>
<evidence type="ECO:0000256" key="1">
    <source>
        <dbReference type="ARBA" id="ARBA00007406"/>
    </source>
</evidence>
<dbReference type="NCBIfam" id="TIGR01534">
    <property type="entry name" value="GAPDH-I"/>
    <property type="match status" value="1"/>
</dbReference>